<keyword evidence="3 10" id="KW-0808">Transferase</keyword>
<dbReference type="InParanoid" id="A0A1X2HCK5"/>
<name>A0A1X2HCK5_SYNRA</name>
<keyword evidence="4" id="KW-0812">Transmembrane</keyword>
<evidence type="ECO:0000256" key="3">
    <source>
        <dbReference type="ARBA" id="ARBA00022679"/>
    </source>
</evidence>
<evidence type="ECO:0000313" key="11">
    <source>
        <dbReference type="Proteomes" id="UP000242180"/>
    </source>
</evidence>
<reference evidence="10 11" key="1">
    <citation type="submission" date="2016-07" db="EMBL/GenBank/DDBJ databases">
        <title>Pervasive Adenine N6-methylation of Active Genes in Fungi.</title>
        <authorList>
            <consortium name="DOE Joint Genome Institute"/>
            <person name="Mondo S.J."/>
            <person name="Dannebaum R.O."/>
            <person name="Kuo R.C."/>
            <person name="Labutti K."/>
            <person name="Haridas S."/>
            <person name="Kuo A."/>
            <person name="Salamov A."/>
            <person name="Ahrendt S.R."/>
            <person name="Lipzen A."/>
            <person name="Sullivan W."/>
            <person name="Andreopoulos W.B."/>
            <person name="Clum A."/>
            <person name="Lindquist E."/>
            <person name="Daum C."/>
            <person name="Ramamoorthy G.K."/>
            <person name="Gryganskyi A."/>
            <person name="Culley D."/>
            <person name="Magnuson J.K."/>
            <person name="James T.Y."/>
            <person name="O'Malley M.A."/>
            <person name="Stajich J.E."/>
            <person name="Spatafora J.W."/>
            <person name="Visel A."/>
            <person name="Grigoriev I.V."/>
        </authorList>
    </citation>
    <scope>NUCLEOTIDE SEQUENCE [LARGE SCALE GENOMIC DNA]</scope>
    <source>
        <strain evidence="10 11">NRRL 2496</strain>
    </source>
</reference>
<keyword evidence="5" id="KW-0735">Signal-anchor</keyword>
<dbReference type="Proteomes" id="UP000242180">
    <property type="component" value="Unassembled WGS sequence"/>
</dbReference>
<dbReference type="OrthoDB" id="430354at2759"/>
<accession>A0A1X2HCK5</accession>
<dbReference type="AlphaFoldDB" id="A0A1X2HCK5"/>
<keyword evidence="6" id="KW-1133">Transmembrane helix</keyword>
<gene>
    <name evidence="10" type="ORF">BCR43DRAFT_505354</name>
</gene>
<dbReference type="Pfam" id="PF11051">
    <property type="entry name" value="Mannosyl_trans3"/>
    <property type="match status" value="2"/>
</dbReference>
<dbReference type="GO" id="GO:0046354">
    <property type="term" value="P:mannan biosynthetic process"/>
    <property type="evidence" value="ECO:0007669"/>
    <property type="project" value="TreeGrafter"/>
</dbReference>
<keyword evidence="11" id="KW-1185">Reference proteome</keyword>
<evidence type="ECO:0000256" key="4">
    <source>
        <dbReference type="ARBA" id="ARBA00022692"/>
    </source>
</evidence>
<keyword evidence="7" id="KW-0333">Golgi apparatus</keyword>
<comment type="similarity">
    <text evidence="2">Belongs to the MNN1/MNT family.</text>
</comment>
<comment type="caution">
    <text evidence="10">The sequence shown here is derived from an EMBL/GenBank/DDBJ whole genome shotgun (WGS) entry which is preliminary data.</text>
</comment>
<keyword evidence="10" id="KW-0328">Glycosyltransferase</keyword>
<dbReference type="GO" id="GO:0000139">
    <property type="term" value="C:Golgi membrane"/>
    <property type="evidence" value="ECO:0007669"/>
    <property type="project" value="UniProtKB-SubCell"/>
</dbReference>
<dbReference type="InterPro" id="IPR022751">
    <property type="entry name" value="Alpha_mannosyltransferase"/>
</dbReference>
<feature type="compositionally biased region" description="Basic and acidic residues" evidence="9">
    <location>
        <begin position="47"/>
        <end position="64"/>
    </location>
</feature>
<dbReference type="PANTHER" id="PTHR31646:SF1">
    <property type="entry name" value="ALPHA-1,2-MANNOSYLTRANSFERASE MNN2"/>
    <property type="match status" value="1"/>
</dbReference>
<keyword evidence="8" id="KW-0472">Membrane</keyword>
<dbReference type="GO" id="GO:0000026">
    <property type="term" value="F:alpha-1,2-mannosyltransferase activity"/>
    <property type="evidence" value="ECO:0007669"/>
    <property type="project" value="TreeGrafter"/>
</dbReference>
<evidence type="ECO:0000256" key="7">
    <source>
        <dbReference type="ARBA" id="ARBA00023034"/>
    </source>
</evidence>
<evidence type="ECO:0000313" key="10">
    <source>
        <dbReference type="EMBL" id="ORY96502.1"/>
    </source>
</evidence>
<organism evidence="10 11">
    <name type="scientific">Syncephalastrum racemosum</name>
    <name type="common">Filamentous fungus</name>
    <dbReference type="NCBI Taxonomy" id="13706"/>
    <lineage>
        <taxon>Eukaryota</taxon>
        <taxon>Fungi</taxon>
        <taxon>Fungi incertae sedis</taxon>
        <taxon>Mucoromycota</taxon>
        <taxon>Mucoromycotina</taxon>
        <taxon>Mucoromycetes</taxon>
        <taxon>Mucorales</taxon>
        <taxon>Syncephalastraceae</taxon>
        <taxon>Syncephalastrum</taxon>
    </lineage>
</organism>
<dbReference type="OMA" id="YMKDATE"/>
<dbReference type="SUPFAM" id="SSF53448">
    <property type="entry name" value="Nucleotide-diphospho-sugar transferases"/>
    <property type="match status" value="1"/>
</dbReference>
<proteinExistence type="inferred from homology"/>
<dbReference type="PANTHER" id="PTHR31646">
    <property type="entry name" value="ALPHA-1,2-MANNOSYLTRANSFERASE MNN2"/>
    <property type="match status" value="1"/>
</dbReference>
<dbReference type="EMBL" id="MCGN01000005">
    <property type="protein sequence ID" value="ORY96502.1"/>
    <property type="molecule type" value="Genomic_DNA"/>
</dbReference>
<sequence length="450" mass="51543">MSKSSVGMVVQEAQGRYNDPSSLVAEDNPQKQKPETAPHVQPVEEEAIAKDSQNDESLERDRCDTASVSRNVDPNHTQAHLSWWRGLDSSTIDMYRRAWQSFLENDKTKVVGKGRGIVLVAGNRDTFARALTSIKLLRQYGCALPVEVWHLPDEHPNEEQARELQDVGAVPRDLAEPSLPRRIDHRRDADKQFQIKAASIINSDFKEVLYLDSDNAPSRDPTFLFDSPNYRKTGALFWPDFWKTHAENKIFDVLDVPCRDEWEQESGQIVVDKARAWKPLQLAYFMQEHNDIYFQFLNGDKDTFKFAWKALGVPYHMTETFLGMGGSIVAGRFCGHTMLQYADDDNDENAPPLFVHANLMKITDKNHFMEEAEGGQTIERPWHEIKRYRPSRNAVWLQPQFYIAPGGRACMDFLNNEGEPEPVVENFDEKLRAYQSLYFQEGGIGGEIRS</sequence>
<evidence type="ECO:0000256" key="8">
    <source>
        <dbReference type="ARBA" id="ARBA00023136"/>
    </source>
</evidence>
<dbReference type="InterPro" id="IPR029044">
    <property type="entry name" value="Nucleotide-diphossugar_trans"/>
</dbReference>
<comment type="subcellular location">
    <subcellularLocation>
        <location evidence="1">Golgi apparatus membrane</location>
        <topology evidence="1">Single-pass type II membrane protein</topology>
    </subcellularLocation>
</comment>
<evidence type="ECO:0000256" key="5">
    <source>
        <dbReference type="ARBA" id="ARBA00022968"/>
    </source>
</evidence>
<evidence type="ECO:0000256" key="9">
    <source>
        <dbReference type="SAM" id="MobiDB-lite"/>
    </source>
</evidence>
<evidence type="ECO:0000256" key="2">
    <source>
        <dbReference type="ARBA" id="ARBA00009105"/>
    </source>
</evidence>
<dbReference type="STRING" id="13706.A0A1X2HCK5"/>
<evidence type="ECO:0000256" key="6">
    <source>
        <dbReference type="ARBA" id="ARBA00022989"/>
    </source>
</evidence>
<feature type="region of interest" description="Disordered" evidence="9">
    <location>
        <begin position="1"/>
        <end position="71"/>
    </location>
</feature>
<protein>
    <submittedName>
        <fullName evidence="10">Mannosyltransferase putative-domain-containing protein</fullName>
    </submittedName>
</protein>
<evidence type="ECO:0000256" key="1">
    <source>
        <dbReference type="ARBA" id="ARBA00004323"/>
    </source>
</evidence>